<dbReference type="GO" id="GO:0003723">
    <property type="term" value="F:RNA binding"/>
    <property type="evidence" value="ECO:0007669"/>
    <property type="project" value="InterPro"/>
</dbReference>
<accession>A0A1L0CZJ3</accession>
<keyword evidence="2" id="KW-0479">Metal-binding</keyword>
<evidence type="ECO:0000313" key="8">
    <source>
        <dbReference type="Proteomes" id="UP000183365"/>
    </source>
</evidence>
<dbReference type="PROSITE" id="PS50171">
    <property type="entry name" value="ZF_MATRIN"/>
    <property type="match status" value="1"/>
</dbReference>
<keyword evidence="3" id="KW-0863">Zinc-finger</keyword>
<comment type="subcellular location">
    <subcellularLocation>
        <location evidence="1">Nucleus</location>
    </subcellularLocation>
</comment>
<dbReference type="VEuPathDB" id="FungiDB:HGUI_02487"/>
<dbReference type="GO" id="GO:0000398">
    <property type="term" value="P:mRNA splicing, via spliceosome"/>
    <property type="evidence" value="ECO:0007669"/>
    <property type="project" value="InterPro"/>
</dbReference>
<evidence type="ECO:0000256" key="4">
    <source>
        <dbReference type="ARBA" id="ARBA00022833"/>
    </source>
</evidence>
<evidence type="ECO:0000256" key="3">
    <source>
        <dbReference type="ARBA" id="ARBA00022771"/>
    </source>
</evidence>
<dbReference type="Pfam" id="PF11931">
    <property type="entry name" value="SF3a60_Prp9_C"/>
    <property type="match status" value="1"/>
</dbReference>
<dbReference type="GO" id="GO:0005681">
    <property type="term" value="C:spliceosomal complex"/>
    <property type="evidence" value="ECO:0007669"/>
    <property type="project" value="InterPro"/>
</dbReference>
<dbReference type="GO" id="GO:0008270">
    <property type="term" value="F:zinc ion binding"/>
    <property type="evidence" value="ECO:0007669"/>
    <property type="project" value="UniProtKB-KW"/>
</dbReference>
<dbReference type="OrthoDB" id="2160351at2759"/>
<dbReference type="AlphaFoldDB" id="A0A1L0CZJ3"/>
<dbReference type="Proteomes" id="UP000183365">
    <property type="component" value="Unassembled WGS sequence"/>
</dbReference>
<gene>
    <name evidence="7" type="ORF">HGUI_02487</name>
</gene>
<organism evidence="7 8">
    <name type="scientific">Hanseniaspora guilliermondii</name>
    <dbReference type="NCBI Taxonomy" id="56406"/>
    <lineage>
        <taxon>Eukaryota</taxon>
        <taxon>Fungi</taxon>
        <taxon>Dikarya</taxon>
        <taxon>Ascomycota</taxon>
        <taxon>Saccharomycotina</taxon>
        <taxon>Saccharomycetes</taxon>
        <taxon>Saccharomycodales</taxon>
        <taxon>Saccharomycodaceae</taxon>
        <taxon>Hanseniaspora</taxon>
    </lineage>
</organism>
<sequence>MNEENIVDSIFDDDFHSFVEIEDTFNDIIKLLQLYPELYTTLQDDFIKSNIKEFNIKEHTYLSNMTKRKNNIKHDTINYEQLNYLNKQITKKMDFILMKNVKHKNSVEKIKKKKQKIVMDDEIFQNELEKILNDDSAESDPKDETVLNRILNLTKEEIDEFEALEKDENNFGEEISLNDLSIHFNELVMNMSLSEHFFLENFLYKKFGNMLYAINNKHVLLKLNRSKVKIWRSKKYNNFLKNCIKHIIQNIKHFQPLLPIEFILQKEIEEKYVHKISKYGIEKTKNVIICPFCKGEFKGKLKYKYHWVDCPKDDLIKEISLNEFKLHVVVSYIKERLETTILNSKIYGKLSYIEKSKIDRFKKFAMFDETERKRIEKIEILNKYDTKTIIDTQELKDLVLGNQSLEHDKTDDAVVHQDRFIREDEESETSDEENLPTWLIKLNKMDQKYTCEICGNYSYTGRSSFEHHFTNERHVYGLKKIGYNDDDYEVVNGITKIQDLKELLEALNS</sequence>
<reference evidence="8" key="1">
    <citation type="submission" date="2016-11" db="EMBL/GenBank/DDBJ databases">
        <authorList>
            <person name="Guldener U."/>
        </authorList>
    </citation>
    <scope>NUCLEOTIDE SEQUENCE [LARGE SCALE GENOMIC DNA]</scope>
</reference>
<keyword evidence="5" id="KW-0539">Nucleus</keyword>
<keyword evidence="4" id="KW-0862">Zinc</keyword>
<keyword evidence="8" id="KW-1185">Reference proteome</keyword>
<dbReference type="EMBL" id="FQNF01000045">
    <property type="protein sequence ID" value="SGZ40287.1"/>
    <property type="molecule type" value="Genomic_DNA"/>
</dbReference>
<evidence type="ECO:0000313" key="7">
    <source>
        <dbReference type="EMBL" id="SGZ40287.1"/>
    </source>
</evidence>
<dbReference type="InterPro" id="IPR000690">
    <property type="entry name" value="Matrin/U1-C_Znf_C2H2"/>
</dbReference>
<protein>
    <recommendedName>
        <fullName evidence="6">Matrin-type domain-containing protein</fullName>
    </recommendedName>
</protein>
<feature type="domain" description="Matrin-type" evidence="6">
    <location>
        <begin position="449"/>
        <end position="480"/>
    </location>
</feature>
<evidence type="ECO:0000256" key="2">
    <source>
        <dbReference type="ARBA" id="ARBA00022723"/>
    </source>
</evidence>
<evidence type="ECO:0000256" key="1">
    <source>
        <dbReference type="ARBA" id="ARBA00004123"/>
    </source>
</evidence>
<name>A0A1L0CZJ3_9ASCO</name>
<evidence type="ECO:0000259" key="6">
    <source>
        <dbReference type="PROSITE" id="PS50171"/>
    </source>
</evidence>
<evidence type="ECO:0000256" key="5">
    <source>
        <dbReference type="ARBA" id="ARBA00023242"/>
    </source>
</evidence>
<dbReference type="InterPro" id="IPR024598">
    <property type="entry name" value="SF3a60/Prp9_C"/>
</dbReference>
<proteinExistence type="predicted"/>